<keyword evidence="3" id="KW-1185">Reference proteome</keyword>
<evidence type="ECO:0000256" key="1">
    <source>
        <dbReference type="SAM" id="MobiDB-lite"/>
    </source>
</evidence>
<evidence type="ECO:0000313" key="3">
    <source>
        <dbReference type="Proteomes" id="UP000269945"/>
    </source>
</evidence>
<comment type="caution">
    <text evidence="2">The sequence shown here is derived from an EMBL/GenBank/DDBJ whole genome shotgun (WGS) entry which is preliminary data.</text>
</comment>
<organism evidence="2 3">
    <name type="scientific">Gulo gulo</name>
    <name type="common">Wolverine</name>
    <name type="synonym">Gluton</name>
    <dbReference type="NCBI Taxonomy" id="48420"/>
    <lineage>
        <taxon>Eukaryota</taxon>
        <taxon>Metazoa</taxon>
        <taxon>Chordata</taxon>
        <taxon>Craniata</taxon>
        <taxon>Vertebrata</taxon>
        <taxon>Euteleostomi</taxon>
        <taxon>Mammalia</taxon>
        <taxon>Eutheria</taxon>
        <taxon>Laurasiatheria</taxon>
        <taxon>Carnivora</taxon>
        <taxon>Caniformia</taxon>
        <taxon>Musteloidea</taxon>
        <taxon>Mustelidae</taxon>
        <taxon>Guloninae</taxon>
        <taxon>Gulo</taxon>
    </lineage>
</organism>
<feature type="compositionally biased region" description="Basic and acidic residues" evidence="1">
    <location>
        <begin position="13"/>
        <end position="23"/>
    </location>
</feature>
<dbReference type="AlphaFoldDB" id="A0A9X9LRF2"/>
<dbReference type="Proteomes" id="UP000269945">
    <property type="component" value="Unassembled WGS sequence"/>
</dbReference>
<reference evidence="2 3" key="1">
    <citation type="submission" date="2018-10" db="EMBL/GenBank/DDBJ databases">
        <authorList>
            <person name="Ekblom R."/>
            <person name="Jareborg N."/>
        </authorList>
    </citation>
    <scope>NUCLEOTIDE SEQUENCE [LARGE SCALE GENOMIC DNA]</scope>
    <source>
        <tissue evidence="2">Muscle</tissue>
    </source>
</reference>
<name>A0A9X9LRF2_GULGU</name>
<protein>
    <submittedName>
        <fullName evidence="2">Uncharacterized protein</fullName>
    </submittedName>
</protein>
<feature type="region of interest" description="Disordered" evidence="1">
    <location>
        <begin position="1"/>
        <end position="23"/>
    </location>
</feature>
<evidence type="ECO:0000313" key="2">
    <source>
        <dbReference type="EMBL" id="VCW83823.1"/>
    </source>
</evidence>
<sequence>MAQPCTPGYREGLWQDRGNRGSDHTAIKTRASAICTKNKSLQSFRGLSAVQQVPSSLNVLRQGPKEGRPCCSACKLGPCAGAGDALAPGCMQGSLGAARAGL</sequence>
<proteinExistence type="predicted"/>
<dbReference type="EMBL" id="CYRY02012938">
    <property type="protein sequence ID" value="VCW83823.1"/>
    <property type="molecule type" value="Genomic_DNA"/>
</dbReference>
<gene>
    <name evidence="2" type="ORF">BN2614_LOCUS1</name>
</gene>
<accession>A0A9X9LRF2</accession>